<dbReference type="InterPro" id="IPR007852">
    <property type="entry name" value="Cdc73/Parafibromin"/>
</dbReference>
<proteinExistence type="inferred from homology"/>
<dbReference type="OrthoDB" id="2186602at2759"/>
<dbReference type="Pfam" id="PF05179">
    <property type="entry name" value="CDC73_C"/>
    <property type="match status" value="1"/>
</dbReference>
<comment type="caution">
    <text evidence="9">The sequence shown here is derived from an EMBL/GenBank/DDBJ whole genome shotgun (WGS) entry which is preliminary data.</text>
</comment>
<dbReference type="InterPro" id="IPR038103">
    <property type="entry name" value="CDC73_C_sf"/>
</dbReference>
<keyword evidence="5" id="KW-0539">Nucleus</keyword>
<evidence type="ECO:0000313" key="10">
    <source>
        <dbReference type="Proteomes" id="UP000276133"/>
    </source>
</evidence>
<reference evidence="9 10" key="1">
    <citation type="journal article" date="2018" name="Sci. Rep.">
        <title>Genomic signatures of local adaptation to the degree of environmental predictability in rotifers.</title>
        <authorList>
            <person name="Franch-Gras L."/>
            <person name="Hahn C."/>
            <person name="Garcia-Roger E.M."/>
            <person name="Carmona M.J."/>
            <person name="Serra M."/>
            <person name="Gomez A."/>
        </authorList>
    </citation>
    <scope>NUCLEOTIDE SEQUENCE [LARGE SCALE GENOMIC DNA]</scope>
    <source>
        <strain evidence="9">HYR1</strain>
    </source>
</reference>
<dbReference type="AlphaFoldDB" id="A0A3M7QDI3"/>
<gene>
    <name evidence="9" type="ORF">BpHYR1_034711</name>
</gene>
<feature type="domain" description="Paf1 complex subunit Cdc73 N-terminal" evidence="8">
    <location>
        <begin position="1"/>
        <end position="355"/>
    </location>
</feature>
<evidence type="ECO:0000256" key="4">
    <source>
        <dbReference type="ARBA" id="ARBA00023163"/>
    </source>
</evidence>
<name>A0A3M7QDI3_BRAPC</name>
<evidence type="ECO:0000256" key="3">
    <source>
        <dbReference type="ARBA" id="ARBA00023015"/>
    </source>
</evidence>
<keyword evidence="10" id="KW-1185">Reference proteome</keyword>
<feature type="domain" description="Cell division control protein 73 C-terminal" evidence="7">
    <location>
        <begin position="435"/>
        <end position="590"/>
    </location>
</feature>
<dbReference type="GO" id="GO:0016593">
    <property type="term" value="C:Cdc73/Paf1 complex"/>
    <property type="evidence" value="ECO:0007669"/>
    <property type="project" value="InterPro"/>
</dbReference>
<dbReference type="Pfam" id="PF16050">
    <property type="entry name" value="CDC73_N"/>
    <property type="match status" value="1"/>
</dbReference>
<dbReference type="Proteomes" id="UP000276133">
    <property type="component" value="Unassembled WGS sequence"/>
</dbReference>
<dbReference type="GO" id="GO:0032968">
    <property type="term" value="P:positive regulation of transcription elongation by RNA polymerase II"/>
    <property type="evidence" value="ECO:0007669"/>
    <property type="project" value="TreeGrafter"/>
</dbReference>
<dbReference type="GO" id="GO:0000993">
    <property type="term" value="F:RNA polymerase II complex binding"/>
    <property type="evidence" value="ECO:0007669"/>
    <property type="project" value="TreeGrafter"/>
</dbReference>
<comment type="similarity">
    <text evidence="2">Belongs to the CDC73 family.</text>
</comment>
<dbReference type="PANTHER" id="PTHR12466:SF8">
    <property type="entry name" value="PARAFIBROMIN"/>
    <property type="match status" value="1"/>
</dbReference>
<keyword evidence="4" id="KW-0804">Transcription</keyword>
<dbReference type="GO" id="GO:0006368">
    <property type="term" value="P:transcription elongation by RNA polymerase II"/>
    <property type="evidence" value="ECO:0007669"/>
    <property type="project" value="InterPro"/>
</dbReference>
<dbReference type="FunFam" id="3.40.50.11990:FF:000002">
    <property type="entry name" value="protein CDC73 homolog"/>
    <property type="match status" value="1"/>
</dbReference>
<evidence type="ECO:0000256" key="2">
    <source>
        <dbReference type="ARBA" id="ARBA00010427"/>
    </source>
</evidence>
<feature type="compositionally biased region" description="Polar residues" evidence="6">
    <location>
        <begin position="408"/>
        <end position="437"/>
    </location>
</feature>
<evidence type="ECO:0000313" key="9">
    <source>
        <dbReference type="EMBL" id="RNA09244.1"/>
    </source>
</evidence>
<evidence type="ECO:0000256" key="1">
    <source>
        <dbReference type="ARBA" id="ARBA00004123"/>
    </source>
</evidence>
<dbReference type="STRING" id="10195.A0A3M7QDI3"/>
<protein>
    <submittedName>
        <fullName evidence="9">Parafibromin</fullName>
    </submittedName>
</protein>
<evidence type="ECO:0000256" key="6">
    <source>
        <dbReference type="SAM" id="MobiDB-lite"/>
    </source>
</evidence>
<dbReference type="PANTHER" id="PTHR12466">
    <property type="entry name" value="CDC73 DOMAIN PROTEIN"/>
    <property type="match status" value="1"/>
</dbReference>
<sequence>MSDSLSLLRDFVKSKKEFHEEDDKIIFGDFFYPKNVKTKYLIYGTNGKDRQKDYYTLECLAFLIKNRDLQHPLYVKSASTRNINVVSRPDRRELLSYLDGEIDTTSSIDKNAPIEIAMQRPSPYVKATSSISQNLATTNSSSALKRAMASNFDDKLTDVDMASKQAKLDSEEGSGFAPNLTQEQIIGRISKKLDSSLSQRPITENLTDLSEQLTIEKIAAIKAKKKAQQRKQVSSAVELDDELLIGRASSDRALGADYGLSSIAYASALGTGDESEAIMKEIRKREIVSKDRFSVLQSSGKHFEKDINAFLQLIKAKEEGGTECGLTAAPTNGSQPVQQSQKSRQLGYNRFDQERYAAKDETGGFSIDTKLTYQPSIGALGLVPTPNSAPSAGLDSQRLLTQTQLSQKNSTVVSQSSQSRPGYKSPSTQSQKRTSSKPIIIVPNIPTSLITMSNCHDILQDLKYVSTEEKKKSAQNLAPKDCEIIMHRKEDGSMIQYKVIDNVQKMQPSDWDRVVAVFVHGKQWQFKDWPIGNGNPLEIFQKIKAFHLKMTGSASDPNIAKWSVYNVELDPHKRHLDRARLLSFWDELGRFMAKNKSFLIG</sequence>
<dbReference type="EMBL" id="REGN01006505">
    <property type="protein sequence ID" value="RNA09244.1"/>
    <property type="molecule type" value="Genomic_DNA"/>
</dbReference>
<dbReference type="Gene3D" id="3.40.50.11990">
    <property type="entry name" value="RNA polymerase II accessory factor, Cdc73 C-terminal domain"/>
    <property type="match status" value="1"/>
</dbReference>
<dbReference type="InterPro" id="IPR032041">
    <property type="entry name" value="Cdc73_N"/>
</dbReference>
<comment type="subcellular location">
    <subcellularLocation>
        <location evidence="1">Nucleus</location>
    </subcellularLocation>
</comment>
<evidence type="ECO:0000259" key="8">
    <source>
        <dbReference type="Pfam" id="PF16050"/>
    </source>
</evidence>
<dbReference type="InterPro" id="IPR031336">
    <property type="entry name" value="CDC73_C"/>
</dbReference>
<organism evidence="9 10">
    <name type="scientific">Brachionus plicatilis</name>
    <name type="common">Marine rotifer</name>
    <name type="synonym">Brachionus muelleri</name>
    <dbReference type="NCBI Taxonomy" id="10195"/>
    <lineage>
        <taxon>Eukaryota</taxon>
        <taxon>Metazoa</taxon>
        <taxon>Spiralia</taxon>
        <taxon>Gnathifera</taxon>
        <taxon>Rotifera</taxon>
        <taxon>Eurotatoria</taxon>
        <taxon>Monogononta</taxon>
        <taxon>Pseudotrocha</taxon>
        <taxon>Ploima</taxon>
        <taxon>Brachionidae</taxon>
        <taxon>Brachionus</taxon>
    </lineage>
</organism>
<keyword evidence="3" id="KW-0805">Transcription regulation</keyword>
<feature type="region of interest" description="Disordered" evidence="6">
    <location>
        <begin position="405"/>
        <end position="438"/>
    </location>
</feature>
<accession>A0A3M7QDI3</accession>
<evidence type="ECO:0000259" key="7">
    <source>
        <dbReference type="Pfam" id="PF05179"/>
    </source>
</evidence>
<evidence type="ECO:0000256" key="5">
    <source>
        <dbReference type="ARBA" id="ARBA00023242"/>
    </source>
</evidence>